<comment type="caution">
    <text evidence="2">The sequence shown here is derived from an EMBL/GenBank/DDBJ whole genome shotgun (WGS) entry which is preliminary data.</text>
</comment>
<gene>
    <name evidence="2" type="ORF">DW027_13820</name>
</gene>
<accession>A0A415KJN5</accession>
<dbReference type="EMBL" id="QROO01000017">
    <property type="protein sequence ID" value="RHL36500.1"/>
    <property type="molecule type" value="Genomic_DNA"/>
</dbReference>
<proteinExistence type="predicted"/>
<dbReference type="Proteomes" id="UP000284495">
    <property type="component" value="Unassembled WGS sequence"/>
</dbReference>
<keyword evidence="1" id="KW-0175">Coiled coil</keyword>
<evidence type="ECO:0000313" key="3">
    <source>
        <dbReference type="Proteomes" id="UP000284495"/>
    </source>
</evidence>
<protein>
    <recommendedName>
        <fullName evidence="4">DNA pilot protein</fullName>
    </recommendedName>
</protein>
<sequence>MDIGGWINGAIANTWNIASGIGSFVQKKKQLNKYLDFQREENQKTRDYNLNLAKQQNQWNIDQWNRENEYNTPLNQMNRYKSAGLNPDLMYGQQNLSAASPEMTAGEGATPMDYSPVANGPTIGEAASIAANARLTNAQAKLAESQADKVDSETFGQTINNEWLPKLLKGQTEINEADVKQKLADAGLKGKQIEVAAEQIKVMQQSVKESQKKIEDLQSQMENRTFQQVQAMLEYNLRKDKQRYEISEILSKVSVNRSTAKRIMAMLPYDIAESISRTNVNDASAALTFLKQGTERIIQATSRLDAAQKTEMIKALQTDNYEKLMQLNSHLSSDGTEHFLSKCFRSIELMVKSVSPLK</sequence>
<dbReference type="AlphaFoldDB" id="A0A415KJN5"/>
<dbReference type="RefSeq" id="WP_118219245.1">
    <property type="nucleotide sequence ID" value="NZ_JAQEAW010000011.1"/>
</dbReference>
<name>A0A415KJN5_9BACE</name>
<evidence type="ECO:0008006" key="4">
    <source>
        <dbReference type="Google" id="ProtNLM"/>
    </source>
</evidence>
<feature type="coiled-coil region" evidence="1">
    <location>
        <begin position="193"/>
        <end position="227"/>
    </location>
</feature>
<evidence type="ECO:0000256" key="1">
    <source>
        <dbReference type="SAM" id="Coils"/>
    </source>
</evidence>
<organism evidence="2 3">
    <name type="scientific">Bacteroides xylanisolvens</name>
    <dbReference type="NCBI Taxonomy" id="371601"/>
    <lineage>
        <taxon>Bacteria</taxon>
        <taxon>Pseudomonadati</taxon>
        <taxon>Bacteroidota</taxon>
        <taxon>Bacteroidia</taxon>
        <taxon>Bacteroidales</taxon>
        <taxon>Bacteroidaceae</taxon>
        <taxon>Bacteroides</taxon>
    </lineage>
</organism>
<reference evidence="2 3" key="1">
    <citation type="submission" date="2018-08" db="EMBL/GenBank/DDBJ databases">
        <title>A genome reference for cultivated species of the human gut microbiota.</title>
        <authorList>
            <person name="Zou Y."/>
            <person name="Xue W."/>
            <person name="Luo G."/>
        </authorList>
    </citation>
    <scope>NUCLEOTIDE SEQUENCE [LARGE SCALE GENOMIC DNA]</scope>
    <source>
        <strain evidence="2 3">AF38-2</strain>
    </source>
</reference>
<evidence type="ECO:0000313" key="2">
    <source>
        <dbReference type="EMBL" id="RHL36500.1"/>
    </source>
</evidence>